<dbReference type="RefSeq" id="WP_125678357.1">
    <property type="nucleotide sequence ID" value="NZ_JBHTOI010000025.1"/>
</dbReference>
<dbReference type="Proteomes" id="UP001597251">
    <property type="component" value="Unassembled WGS sequence"/>
</dbReference>
<protein>
    <submittedName>
        <fullName evidence="2">STM3941 family protein</fullName>
    </submittedName>
</protein>
<comment type="caution">
    <text evidence="2">The sequence shown here is derived from an EMBL/GenBank/DDBJ whole genome shotgun (WGS) entry which is preliminary data.</text>
</comment>
<accession>A0ABW4BTP2</accession>
<dbReference type="InterPro" id="IPR048136">
    <property type="entry name" value="STM3941-like"/>
</dbReference>
<name>A0ABW4BTP2_9LACO</name>
<evidence type="ECO:0000313" key="2">
    <source>
        <dbReference type="EMBL" id="MFD1417872.1"/>
    </source>
</evidence>
<organism evidence="2 3">
    <name type="scientific">Companilactobacillus keshanensis</name>
    <dbReference type="NCBI Taxonomy" id="2486003"/>
    <lineage>
        <taxon>Bacteria</taxon>
        <taxon>Bacillati</taxon>
        <taxon>Bacillota</taxon>
        <taxon>Bacilli</taxon>
        <taxon>Lactobacillales</taxon>
        <taxon>Lactobacillaceae</taxon>
        <taxon>Companilactobacillus</taxon>
    </lineage>
</organism>
<reference evidence="3" key="1">
    <citation type="journal article" date="2019" name="Int. J. Syst. Evol. Microbiol.">
        <title>The Global Catalogue of Microorganisms (GCM) 10K type strain sequencing project: providing services to taxonomists for standard genome sequencing and annotation.</title>
        <authorList>
            <consortium name="The Broad Institute Genomics Platform"/>
            <consortium name="The Broad Institute Genome Sequencing Center for Infectious Disease"/>
            <person name="Wu L."/>
            <person name="Ma J."/>
        </authorList>
    </citation>
    <scope>NUCLEOTIDE SEQUENCE [LARGE SCALE GENOMIC DNA]</scope>
    <source>
        <strain evidence="3">CCM 8936</strain>
    </source>
</reference>
<keyword evidence="3" id="KW-1185">Reference proteome</keyword>
<feature type="transmembrane region" description="Helical" evidence="1">
    <location>
        <begin position="40"/>
        <end position="62"/>
    </location>
</feature>
<evidence type="ECO:0000313" key="3">
    <source>
        <dbReference type="Proteomes" id="UP001597251"/>
    </source>
</evidence>
<dbReference type="NCBIfam" id="NF041635">
    <property type="entry name" value="STM3941_fam"/>
    <property type="match status" value="1"/>
</dbReference>
<keyword evidence="1" id="KW-1133">Transmembrane helix</keyword>
<proteinExistence type="predicted"/>
<feature type="transmembrane region" description="Helical" evidence="1">
    <location>
        <begin position="12"/>
        <end position="34"/>
    </location>
</feature>
<dbReference type="EMBL" id="JBHTOI010000025">
    <property type="protein sequence ID" value="MFD1417872.1"/>
    <property type="molecule type" value="Genomic_DNA"/>
</dbReference>
<gene>
    <name evidence="2" type="ORF">ACFQ42_03740</name>
</gene>
<keyword evidence="1" id="KW-0472">Membrane</keyword>
<keyword evidence="1" id="KW-0812">Transmembrane</keyword>
<sequence length="161" mass="18600">MNKTYKIIGSRRAFIFLATFGEIFLVGGSVLLLQEEPELSIVWWFAIVFFGSVWPFLIFKIFSPCIMKIGPKGVYDCSSLFAGHKWISWDNIKDYKFDDYLDISMIFINLKNKNSANKVIRKLNKGFGGDFIINVQQATGNDKKKISELFESYYKEYGVNN</sequence>
<evidence type="ECO:0000256" key="1">
    <source>
        <dbReference type="SAM" id="Phobius"/>
    </source>
</evidence>